<evidence type="ECO:0008006" key="7">
    <source>
        <dbReference type="Google" id="ProtNLM"/>
    </source>
</evidence>
<evidence type="ECO:0000313" key="5">
    <source>
        <dbReference type="EMBL" id="KAK7487357.1"/>
    </source>
</evidence>
<reference evidence="5 6" key="1">
    <citation type="journal article" date="2023" name="Sci. Data">
        <title>Genome assembly of the Korean intertidal mud-creeper Batillaria attramentaria.</title>
        <authorList>
            <person name="Patra A.K."/>
            <person name="Ho P.T."/>
            <person name="Jun S."/>
            <person name="Lee S.J."/>
            <person name="Kim Y."/>
            <person name="Won Y.J."/>
        </authorList>
    </citation>
    <scope>NUCLEOTIDE SEQUENCE [LARGE SCALE GENOMIC DNA]</scope>
    <source>
        <strain evidence="5">Wonlab-2016</strain>
    </source>
</reference>
<feature type="domain" description="AMP-dependent synthetase/ligase" evidence="3">
    <location>
        <begin position="31"/>
        <end position="392"/>
    </location>
</feature>
<name>A0ABD0KK06_9CAEN</name>
<proteinExistence type="inferred from homology"/>
<dbReference type="InterPro" id="IPR025110">
    <property type="entry name" value="AMP-bd_C"/>
</dbReference>
<dbReference type="PANTHER" id="PTHR24096:SF149">
    <property type="entry name" value="AMP-BINDING DOMAIN-CONTAINING PROTEIN-RELATED"/>
    <property type="match status" value="1"/>
</dbReference>
<dbReference type="Gene3D" id="3.40.50.12780">
    <property type="entry name" value="N-terminal domain of ligase-like"/>
    <property type="match status" value="1"/>
</dbReference>
<dbReference type="AlphaFoldDB" id="A0ABD0KK06"/>
<dbReference type="GO" id="GO:0016874">
    <property type="term" value="F:ligase activity"/>
    <property type="evidence" value="ECO:0007669"/>
    <property type="project" value="UniProtKB-KW"/>
</dbReference>
<dbReference type="InterPro" id="IPR042099">
    <property type="entry name" value="ANL_N_sf"/>
</dbReference>
<evidence type="ECO:0000313" key="6">
    <source>
        <dbReference type="Proteomes" id="UP001519460"/>
    </source>
</evidence>
<dbReference type="InterPro" id="IPR045851">
    <property type="entry name" value="AMP-bd_C_sf"/>
</dbReference>
<dbReference type="PANTHER" id="PTHR24096">
    <property type="entry name" value="LONG-CHAIN-FATTY-ACID--COA LIGASE"/>
    <property type="match status" value="1"/>
</dbReference>
<accession>A0ABD0KK06</accession>
<dbReference type="Proteomes" id="UP001519460">
    <property type="component" value="Unassembled WGS sequence"/>
</dbReference>
<dbReference type="EMBL" id="JACVVK020000166">
    <property type="protein sequence ID" value="KAK7487357.1"/>
    <property type="molecule type" value="Genomic_DNA"/>
</dbReference>
<dbReference type="CDD" id="cd05911">
    <property type="entry name" value="Firefly_Luc_like"/>
    <property type="match status" value="1"/>
</dbReference>
<dbReference type="FunFam" id="3.30.300.30:FF:000007">
    <property type="entry name" value="4-coumarate--CoA ligase 2"/>
    <property type="match status" value="1"/>
</dbReference>
<dbReference type="Pfam" id="PF13193">
    <property type="entry name" value="AMP-binding_C"/>
    <property type="match status" value="1"/>
</dbReference>
<gene>
    <name evidence="5" type="ORF">BaRGS_00021446</name>
</gene>
<feature type="domain" description="AMP-binding enzyme C-terminal" evidence="4">
    <location>
        <begin position="444"/>
        <end position="519"/>
    </location>
</feature>
<comment type="caution">
    <text evidence="5">The sequence shown here is derived from an EMBL/GenBank/DDBJ whole genome shotgun (WGS) entry which is preliminary data.</text>
</comment>
<evidence type="ECO:0000256" key="1">
    <source>
        <dbReference type="ARBA" id="ARBA00006432"/>
    </source>
</evidence>
<dbReference type="Gene3D" id="3.30.300.30">
    <property type="match status" value="1"/>
</dbReference>
<dbReference type="InterPro" id="IPR020845">
    <property type="entry name" value="AMP-binding_CS"/>
</dbReference>
<evidence type="ECO:0000259" key="4">
    <source>
        <dbReference type="Pfam" id="PF13193"/>
    </source>
</evidence>
<dbReference type="InterPro" id="IPR000873">
    <property type="entry name" value="AMP-dep_synth/lig_dom"/>
</dbReference>
<dbReference type="SUPFAM" id="SSF56801">
    <property type="entry name" value="Acetyl-CoA synthetase-like"/>
    <property type="match status" value="1"/>
</dbReference>
<dbReference type="Pfam" id="PF00501">
    <property type="entry name" value="AMP-binding"/>
    <property type="match status" value="1"/>
</dbReference>
<comment type="similarity">
    <text evidence="1">Belongs to the ATP-dependent AMP-binding enzyme family.</text>
</comment>
<keyword evidence="2" id="KW-0436">Ligase</keyword>
<keyword evidence="6" id="KW-1185">Reference proteome</keyword>
<evidence type="ECO:0000256" key="2">
    <source>
        <dbReference type="ARBA" id="ARBA00022598"/>
    </source>
</evidence>
<dbReference type="PROSITE" id="PS00455">
    <property type="entry name" value="AMP_BINDING"/>
    <property type="match status" value="1"/>
</dbReference>
<protein>
    <recommendedName>
        <fullName evidence="7">4-coumarate--CoA ligase</fullName>
    </recommendedName>
</protein>
<sequence>MSMEKENGEVIFRGRRVDSKLYKDSLWTYLKQQMEMHGSRVALINPETQEELTYTEVLTRVEKLARGLVKLGLRPNTSLCFFAPNSVELVLTIVATWSLGASVQPTNPASMPGELRRHLEISEANIIVTVPALVPTVREAVAGLDKLIVVIGPRDGSLNFADVLAMGTDDVILPPPPADPTQTVASLLFSSGTTGLPKAVEMTQTNILAWVAVYPLIERPMLGTDDTLILHLPLFHAYGQVVTMAAGLAYGCRMVVLTKFHLDTFLKLITKYKATALLTVPPIIIGIVNQTRLSDYDLSSVRFITSAAAPLGPEIMEQFIKKTGIPVYQGWGMTENMVTTFSSPSHVRRGSSGRPIPNVDCKVVDPETGRTLGVGEVGEVCMRGPVLMRGYHKNPEATRQTIDRNGWMHTGDVGRFDADGFVYISDRLKELIKYKGEQVPPAMLEDVLLAHPGVLDACVIGLPDTLAGELPRAYVVRAPGSQITEQEVKDFVAKRVPSYMQLRGGVEFRQQIPKSASGKILRRLLRDELKQRSKAKL</sequence>
<evidence type="ECO:0000259" key="3">
    <source>
        <dbReference type="Pfam" id="PF00501"/>
    </source>
</evidence>
<organism evidence="5 6">
    <name type="scientific">Batillaria attramentaria</name>
    <dbReference type="NCBI Taxonomy" id="370345"/>
    <lineage>
        <taxon>Eukaryota</taxon>
        <taxon>Metazoa</taxon>
        <taxon>Spiralia</taxon>
        <taxon>Lophotrochozoa</taxon>
        <taxon>Mollusca</taxon>
        <taxon>Gastropoda</taxon>
        <taxon>Caenogastropoda</taxon>
        <taxon>Sorbeoconcha</taxon>
        <taxon>Cerithioidea</taxon>
        <taxon>Batillariidae</taxon>
        <taxon>Batillaria</taxon>
    </lineage>
</organism>